<protein>
    <submittedName>
        <fullName evidence="1">Anaphase-promoting complex subunit 1</fullName>
    </submittedName>
</protein>
<sequence>LKTCALQNAQMPSKRLMSDEEVWLRGAGGDMVITTTIGRRITSHSTPLLLLSDVLHEDRKTFAVMISKTGVARYMTDLLASIELDWVALSRREPDDEQSHVLYSSLMIALSRLALTECGWNTLAELALPEVLAELRVFSNPPKQMFLEPASVKKKGSPAELYVSSFEAVIQLCSAICAKPKWKRLSFKILDVVHSQRELLSQLMRAEISCRMMNATALLVQYIWDNGRNRICSP</sequence>
<proteinExistence type="predicted"/>
<dbReference type="WBParaSite" id="HPLM_0001498301-mRNA-1">
    <property type="protein sequence ID" value="HPLM_0001498301-mRNA-1"/>
    <property type="gene ID" value="HPLM_0001498301"/>
</dbReference>
<name>A0A0N4WTQ4_HAEPC</name>
<accession>A0A0N4WTQ4</accession>
<organism evidence="1">
    <name type="scientific">Haemonchus placei</name>
    <name type="common">Barber's pole worm</name>
    <dbReference type="NCBI Taxonomy" id="6290"/>
    <lineage>
        <taxon>Eukaryota</taxon>
        <taxon>Metazoa</taxon>
        <taxon>Ecdysozoa</taxon>
        <taxon>Nematoda</taxon>
        <taxon>Chromadorea</taxon>
        <taxon>Rhabditida</taxon>
        <taxon>Rhabditina</taxon>
        <taxon>Rhabditomorpha</taxon>
        <taxon>Strongyloidea</taxon>
        <taxon>Trichostrongylidae</taxon>
        <taxon>Haemonchus</taxon>
    </lineage>
</organism>
<evidence type="ECO:0000313" key="1">
    <source>
        <dbReference type="WBParaSite" id="HPLM_0001498301-mRNA-1"/>
    </source>
</evidence>
<reference evidence="1" key="1">
    <citation type="submission" date="2017-02" db="UniProtKB">
        <authorList>
            <consortium name="WormBaseParasite"/>
        </authorList>
    </citation>
    <scope>IDENTIFICATION</scope>
</reference>
<dbReference type="OMA" id="WENEAIS"/>
<dbReference type="AlphaFoldDB" id="A0A0N4WTQ4"/>